<accession>A0ABY6A8M3</accession>
<feature type="region of interest" description="Disordered" evidence="1">
    <location>
        <begin position="47"/>
        <end position="69"/>
    </location>
</feature>
<evidence type="ECO:0000256" key="1">
    <source>
        <dbReference type="SAM" id="MobiDB-lite"/>
    </source>
</evidence>
<name>A0ABY6A8M3_9GAMM</name>
<dbReference type="EMBL" id="CP054475">
    <property type="protein sequence ID" value="UXD86945.1"/>
    <property type="molecule type" value="Genomic_DNA"/>
</dbReference>
<sequence length="143" mass="15668">MRYPIVFATLVTGLVLVTLNGSDNRILRGSKSASQALQSELGTVRPDTVISENTGPDAVTRKADSSDAGQTPIHLNLKLPDIDWEDEVYGNPETFPNVFGKSRRESVLNWSGRLHIDESEEAKAKPLNETILGAEVELQLKLP</sequence>
<keyword evidence="3" id="KW-1185">Reference proteome</keyword>
<reference evidence="3" key="1">
    <citation type="submission" date="2020-06" db="EMBL/GenBank/DDBJ databases">
        <title>Thalassolituus marinus alknpb1M-1, a hydrocarbon-degrading bacterium isolated from the deep-sea overlying water using an in-situ strategy from the South China Sea basin.</title>
        <authorList>
            <person name="Dong C."/>
            <person name="Chen Y."/>
            <person name="Shao Z."/>
        </authorList>
    </citation>
    <scope>NUCLEOTIDE SEQUENCE [LARGE SCALE GENOMIC DNA]</scope>
    <source>
        <strain evidence="3">alknpb1M-1</strain>
    </source>
</reference>
<dbReference type="RefSeq" id="WP_260998862.1">
    <property type="nucleotide sequence ID" value="NZ_CP054475.1"/>
</dbReference>
<evidence type="ECO:0000313" key="3">
    <source>
        <dbReference type="Proteomes" id="UP001065322"/>
    </source>
</evidence>
<proteinExistence type="predicted"/>
<gene>
    <name evidence="2" type="ORF">HUF19_05575</name>
</gene>
<organism evidence="2 3">
    <name type="scientific">Thalassolituus hydrocarboniclasticus</name>
    <dbReference type="NCBI Taxonomy" id="2742796"/>
    <lineage>
        <taxon>Bacteria</taxon>
        <taxon>Pseudomonadati</taxon>
        <taxon>Pseudomonadota</taxon>
        <taxon>Gammaproteobacteria</taxon>
        <taxon>Oceanospirillales</taxon>
        <taxon>Oceanospirillaceae</taxon>
        <taxon>Thalassolituus</taxon>
    </lineage>
</organism>
<protein>
    <submittedName>
        <fullName evidence="2">Uncharacterized protein</fullName>
    </submittedName>
</protein>
<evidence type="ECO:0000313" key="2">
    <source>
        <dbReference type="EMBL" id="UXD86945.1"/>
    </source>
</evidence>
<dbReference type="Proteomes" id="UP001065322">
    <property type="component" value="Chromosome"/>
</dbReference>